<gene>
    <name evidence="1" type="ORF">PRUPE_1G078600</name>
</gene>
<protein>
    <submittedName>
        <fullName evidence="1">Uncharacterized protein</fullName>
    </submittedName>
</protein>
<dbReference type="AlphaFoldDB" id="A0A251QX17"/>
<dbReference type="EMBL" id="CM007651">
    <property type="protein sequence ID" value="ONI27305.1"/>
    <property type="molecule type" value="Genomic_DNA"/>
</dbReference>
<organism evidence="1 2">
    <name type="scientific">Prunus persica</name>
    <name type="common">Peach</name>
    <name type="synonym">Amygdalus persica</name>
    <dbReference type="NCBI Taxonomy" id="3760"/>
    <lineage>
        <taxon>Eukaryota</taxon>
        <taxon>Viridiplantae</taxon>
        <taxon>Streptophyta</taxon>
        <taxon>Embryophyta</taxon>
        <taxon>Tracheophyta</taxon>
        <taxon>Spermatophyta</taxon>
        <taxon>Magnoliopsida</taxon>
        <taxon>eudicotyledons</taxon>
        <taxon>Gunneridae</taxon>
        <taxon>Pentapetalae</taxon>
        <taxon>rosids</taxon>
        <taxon>fabids</taxon>
        <taxon>Rosales</taxon>
        <taxon>Rosaceae</taxon>
        <taxon>Amygdaloideae</taxon>
        <taxon>Amygdaleae</taxon>
        <taxon>Prunus</taxon>
    </lineage>
</organism>
<name>A0A251QX17_PRUPE</name>
<reference evidence="1 2" key="1">
    <citation type="journal article" date="2013" name="Nat. Genet.">
        <title>The high-quality draft genome of peach (Prunus persica) identifies unique patterns of genetic diversity, domestication and genome evolution.</title>
        <authorList>
            <consortium name="International Peach Genome Initiative"/>
            <person name="Verde I."/>
            <person name="Abbott A.G."/>
            <person name="Scalabrin S."/>
            <person name="Jung S."/>
            <person name="Shu S."/>
            <person name="Marroni F."/>
            <person name="Zhebentyayeva T."/>
            <person name="Dettori M.T."/>
            <person name="Grimwood J."/>
            <person name="Cattonaro F."/>
            <person name="Zuccolo A."/>
            <person name="Rossini L."/>
            <person name="Jenkins J."/>
            <person name="Vendramin E."/>
            <person name="Meisel L.A."/>
            <person name="Decroocq V."/>
            <person name="Sosinski B."/>
            <person name="Prochnik S."/>
            <person name="Mitros T."/>
            <person name="Policriti A."/>
            <person name="Cipriani G."/>
            <person name="Dondini L."/>
            <person name="Ficklin S."/>
            <person name="Goodstein D.M."/>
            <person name="Xuan P."/>
            <person name="Del Fabbro C."/>
            <person name="Aramini V."/>
            <person name="Copetti D."/>
            <person name="Gonzalez S."/>
            <person name="Horner D.S."/>
            <person name="Falchi R."/>
            <person name="Lucas S."/>
            <person name="Mica E."/>
            <person name="Maldonado J."/>
            <person name="Lazzari B."/>
            <person name="Bielenberg D."/>
            <person name="Pirona R."/>
            <person name="Miculan M."/>
            <person name="Barakat A."/>
            <person name="Testolin R."/>
            <person name="Stella A."/>
            <person name="Tartarini S."/>
            <person name="Tonutti P."/>
            <person name="Arus P."/>
            <person name="Orellana A."/>
            <person name="Wells C."/>
            <person name="Main D."/>
            <person name="Vizzotto G."/>
            <person name="Silva H."/>
            <person name="Salamini F."/>
            <person name="Schmutz J."/>
            <person name="Morgante M."/>
            <person name="Rokhsar D.S."/>
        </authorList>
    </citation>
    <scope>NUCLEOTIDE SEQUENCE [LARGE SCALE GENOMIC DNA]</scope>
    <source>
        <strain evidence="2">cv. Nemared</strain>
    </source>
</reference>
<evidence type="ECO:0000313" key="2">
    <source>
        <dbReference type="Proteomes" id="UP000006882"/>
    </source>
</evidence>
<proteinExistence type="predicted"/>
<sequence>MFFPILDEVKSTVTDPGQSHMCHTQWFAHYCCPDTK</sequence>
<keyword evidence="2" id="KW-1185">Reference proteome</keyword>
<accession>A0A251QX17</accession>
<dbReference type="Gramene" id="ONI27305">
    <property type="protein sequence ID" value="ONI27305"/>
    <property type="gene ID" value="PRUPE_1G078600"/>
</dbReference>
<evidence type="ECO:0000313" key="1">
    <source>
        <dbReference type="EMBL" id="ONI27305.1"/>
    </source>
</evidence>
<dbReference type="Proteomes" id="UP000006882">
    <property type="component" value="Chromosome G1"/>
</dbReference>